<evidence type="ECO:0000313" key="2">
    <source>
        <dbReference type="EMBL" id="OPZ90248.1"/>
    </source>
</evidence>
<dbReference type="AlphaFoldDB" id="A0A1V5MAL0"/>
<sequence>MRAELRDSLEFLFPDSLVSEKPVSRLKLDLARGGTASVHLLLNGLKAGTGLRCRVRCGGRPVAGARWFRLAAVPVEVNTGLEAFVEKEGEPNPYVIRRAPFQVYDAMEPVAGPLRVAGPTLALRLQVPVGRKEKPGNRRYEIEIEASGERQSFSLETLVHRPAIPPVGKDSFPYTNWFWCEPIAKNHKLEAWSPAHWRMLERYAKLMASARQNTFLLSLGSVFETKNGRPVLNRPRLRRLVKLFTDAGLYYIEGGHLATRHKGEWAATYFDLVLEPVAATSPEGNARLASIGRQLWSEIERQGWGNRWLQHVADEPTAGLAADYRVLCGMARKYLPGLPLLDATMDPALAGSVDIWCPLNRSYQKNRERFVEYQLLGDLVWFYTCCSPGGPWLNRLLDMELLRPALLGWGAAHFGLDGFLHWGLNYLQPGRDPFRTSVMPPITPKSWPAGDTHVVYPGPDGPWSSLRLEAQREGFEDYELLRRLRDRNPRRLAAVIRPVFRAFDDYTRETAVFRRGRRALLAALE</sequence>
<name>A0A1V5MAL0_UNCT6</name>
<dbReference type="InterPro" id="IPR025150">
    <property type="entry name" value="GH123_cat"/>
</dbReference>
<proteinExistence type="predicted"/>
<reference evidence="2" key="1">
    <citation type="submission" date="2017-02" db="EMBL/GenBank/DDBJ databases">
        <title>Delving into the versatile metabolic prowess of the omnipresent phylum Bacteroidetes.</title>
        <authorList>
            <person name="Nobu M.K."/>
            <person name="Mei R."/>
            <person name="Narihiro T."/>
            <person name="Kuroda K."/>
            <person name="Liu W.-T."/>
        </authorList>
    </citation>
    <scope>NUCLEOTIDE SEQUENCE</scope>
    <source>
        <strain evidence="2">ADurb.Bin417</strain>
    </source>
</reference>
<protein>
    <recommendedName>
        <fullName evidence="1">Glycoside hydrolase 123 catalytic domain-containing protein</fullName>
    </recommendedName>
</protein>
<comment type="caution">
    <text evidence="2">The sequence shown here is derived from an EMBL/GenBank/DDBJ whole genome shotgun (WGS) entry which is preliminary data.</text>
</comment>
<organism evidence="2">
    <name type="scientific">candidate division TA06 bacterium ADurb.Bin417</name>
    <dbReference type="NCBI Taxonomy" id="1852828"/>
    <lineage>
        <taxon>Bacteria</taxon>
        <taxon>Bacteria division TA06</taxon>
    </lineage>
</organism>
<gene>
    <name evidence="2" type="ORF">BWY73_01357</name>
</gene>
<accession>A0A1V5MAL0</accession>
<dbReference type="EMBL" id="MWAK01000279">
    <property type="protein sequence ID" value="OPZ90248.1"/>
    <property type="molecule type" value="Genomic_DNA"/>
</dbReference>
<dbReference type="Proteomes" id="UP000485484">
    <property type="component" value="Unassembled WGS sequence"/>
</dbReference>
<evidence type="ECO:0000259" key="1">
    <source>
        <dbReference type="Pfam" id="PF13320"/>
    </source>
</evidence>
<dbReference type="Pfam" id="PF13320">
    <property type="entry name" value="GH123_cat"/>
    <property type="match status" value="1"/>
</dbReference>
<feature type="domain" description="Glycoside hydrolase 123 catalytic" evidence="1">
    <location>
        <begin position="177"/>
        <end position="482"/>
    </location>
</feature>